<organism evidence="3 4">
    <name type="scientific">Streptomyces kaniharaensis</name>
    <dbReference type="NCBI Taxonomy" id="212423"/>
    <lineage>
        <taxon>Bacteria</taxon>
        <taxon>Bacillati</taxon>
        <taxon>Actinomycetota</taxon>
        <taxon>Actinomycetes</taxon>
        <taxon>Kitasatosporales</taxon>
        <taxon>Streptomycetaceae</taxon>
        <taxon>Streptomyces</taxon>
    </lineage>
</organism>
<dbReference type="RefSeq" id="WP_153470312.1">
    <property type="nucleotide sequence ID" value="NZ_WBOF01000004.1"/>
</dbReference>
<dbReference type="Proteomes" id="UP000450000">
    <property type="component" value="Unassembled WGS sequence"/>
</dbReference>
<accession>A0A6N7L2N4</accession>
<dbReference type="GO" id="GO:0006313">
    <property type="term" value="P:DNA transposition"/>
    <property type="evidence" value="ECO:0007669"/>
    <property type="project" value="InterPro"/>
</dbReference>
<evidence type="ECO:0000313" key="4">
    <source>
        <dbReference type="Proteomes" id="UP000450000"/>
    </source>
</evidence>
<dbReference type="Pfam" id="PF01548">
    <property type="entry name" value="DEDD_Tnp_IS110"/>
    <property type="match status" value="1"/>
</dbReference>
<protein>
    <submittedName>
        <fullName evidence="3">IS110 family transposase</fullName>
    </submittedName>
</protein>
<sequence>MLFAGIDWADRWLDIAVLDKAGQPLLEQRIVYATTPDPVAAYLALLQPLARRWRSTVTGIEEIGLPFARSLSAADMKVVHVDPTRAARHRTALGIPKNDRADARMIADLARQGIARPVVESSPPSQALRVITHAYRAAVRDRMAAAHALRATLSRAWPNAITAWPATRGGLGNPQALAILLAAPGPRAASRLTRTQLADLLRGAGRTRGTDREAERLHLHFHRPAMLLHPLVEEAEAVRIADLTATLAAAADRAARLEAQTADHYARQQHHHITACISGIGTILGAQLLSEIGDRPHERFGSGRALAAYAGVAPVTWASGTTARVSLRRASSTLLRSTLHLAAFSWAMHSPGASAYYRKRRDAGDAHATALRKLGRRLVLCLYHCMTTQIPYDDAAAFGYAPGEAPVLGRKPPLGDAEIAHARELLLLPGSSLAEVGRALGVSAQTIRRYVLGEPRSR</sequence>
<feature type="domain" description="Transposase IS116/IS110/IS902 C-terminal" evidence="2">
    <location>
        <begin position="277"/>
        <end position="358"/>
    </location>
</feature>
<dbReference type="OrthoDB" id="3188901at2"/>
<dbReference type="EMBL" id="WBOF01000004">
    <property type="protein sequence ID" value="MQS17455.1"/>
    <property type="molecule type" value="Genomic_DNA"/>
</dbReference>
<keyword evidence="4" id="KW-1185">Reference proteome</keyword>
<comment type="caution">
    <text evidence="3">The sequence shown here is derived from an EMBL/GenBank/DDBJ whole genome shotgun (WGS) entry which is preliminary data.</text>
</comment>
<dbReference type="PANTHER" id="PTHR33055:SF3">
    <property type="entry name" value="PUTATIVE TRANSPOSASE FOR IS117-RELATED"/>
    <property type="match status" value="1"/>
</dbReference>
<name>A0A6N7L2N4_9ACTN</name>
<evidence type="ECO:0000259" key="1">
    <source>
        <dbReference type="Pfam" id="PF01548"/>
    </source>
</evidence>
<dbReference type="InterPro" id="IPR047650">
    <property type="entry name" value="Transpos_IS110"/>
</dbReference>
<dbReference type="Pfam" id="PF02371">
    <property type="entry name" value="Transposase_20"/>
    <property type="match status" value="1"/>
</dbReference>
<feature type="domain" description="Transposase IS110-like N-terminal" evidence="1">
    <location>
        <begin position="4"/>
        <end position="158"/>
    </location>
</feature>
<dbReference type="InterPro" id="IPR002525">
    <property type="entry name" value="Transp_IS110-like_N"/>
</dbReference>
<dbReference type="InterPro" id="IPR003346">
    <property type="entry name" value="Transposase_20"/>
</dbReference>
<gene>
    <name evidence="3" type="ORF">F7Q99_36050</name>
</gene>
<evidence type="ECO:0000313" key="3">
    <source>
        <dbReference type="EMBL" id="MQS17455.1"/>
    </source>
</evidence>
<evidence type="ECO:0000259" key="2">
    <source>
        <dbReference type="Pfam" id="PF02371"/>
    </source>
</evidence>
<proteinExistence type="predicted"/>
<dbReference type="PANTHER" id="PTHR33055">
    <property type="entry name" value="TRANSPOSASE FOR INSERTION SEQUENCE ELEMENT IS1111A"/>
    <property type="match status" value="1"/>
</dbReference>
<dbReference type="GO" id="GO:0003677">
    <property type="term" value="F:DNA binding"/>
    <property type="evidence" value="ECO:0007669"/>
    <property type="project" value="InterPro"/>
</dbReference>
<reference evidence="3 4" key="1">
    <citation type="submission" date="2019-09" db="EMBL/GenBank/DDBJ databases">
        <title>Genome Sequences of Streptomyces kaniharaensis ATCC 21070.</title>
        <authorList>
            <person name="Zhu W."/>
            <person name="De Crecy-Lagard V."/>
            <person name="Richards N.G."/>
        </authorList>
    </citation>
    <scope>NUCLEOTIDE SEQUENCE [LARGE SCALE GENOMIC DNA]</scope>
    <source>
        <strain evidence="3 4">SF-557</strain>
    </source>
</reference>
<dbReference type="NCBIfam" id="NF033542">
    <property type="entry name" value="transpos_IS110"/>
    <property type="match status" value="1"/>
</dbReference>
<dbReference type="AlphaFoldDB" id="A0A6N7L2N4"/>
<dbReference type="GO" id="GO:0004803">
    <property type="term" value="F:transposase activity"/>
    <property type="evidence" value="ECO:0007669"/>
    <property type="project" value="InterPro"/>
</dbReference>